<dbReference type="NCBIfam" id="NF002204">
    <property type="entry name" value="PRK01077.1"/>
    <property type="match status" value="1"/>
</dbReference>
<gene>
    <name evidence="9" type="primary">cobB</name>
    <name evidence="12" type="ORF">D5400_09200</name>
</gene>
<comment type="cofactor">
    <cofactor evidence="1 9">
        <name>Mg(2+)</name>
        <dbReference type="ChEBI" id="CHEBI:18420"/>
    </cofactor>
</comment>
<dbReference type="Gene3D" id="3.40.50.300">
    <property type="entry name" value="P-loop containing nucleotide triphosphate hydrolases"/>
    <property type="match status" value="1"/>
</dbReference>
<comment type="similarity">
    <text evidence="9">Belongs to the CobB/CbiA family.</text>
</comment>
<feature type="site" description="Increases nucleophilicity of active site Cys" evidence="9">
    <location>
        <position position="425"/>
    </location>
</feature>
<dbReference type="Pfam" id="PF01656">
    <property type="entry name" value="CbiA"/>
    <property type="match status" value="1"/>
</dbReference>
<dbReference type="AlphaFoldDB" id="A0A3Q8XQL8"/>
<dbReference type="SUPFAM" id="SSF52540">
    <property type="entry name" value="P-loop containing nucleoside triphosphate hydrolases"/>
    <property type="match status" value="1"/>
</dbReference>
<name>A0A3Q8XQL8_9HYPH</name>
<comment type="domain">
    <text evidence="9">Comprises of two domains. The C-terminal domain contains the binding site for glutamine and catalyzes the hydrolysis of this substrate to glutamate and ammonia. The N-terminal domain is anticipated to bind ATP and hydrogenobyrinate and catalyzes the ultimate synthesis of the diamide product. The ammonia produced via the glutaminase domain is probably translocated to the adjacent domain via a molecular tunnel, where it reacts with an activated intermediate.</text>
</comment>
<keyword evidence="5 9" id="KW-0547">Nucleotide-binding</keyword>
<dbReference type="Pfam" id="PF07685">
    <property type="entry name" value="GATase_3"/>
    <property type="match status" value="1"/>
</dbReference>
<dbReference type="PROSITE" id="PS51274">
    <property type="entry name" value="GATASE_COBBQ"/>
    <property type="match status" value="1"/>
</dbReference>
<keyword evidence="6 9" id="KW-0067">ATP-binding</keyword>
<dbReference type="GO" id="GO:0009236">
    <property type="term" value="P:cobalamin biosynthetic process"/>
    <property type="evidence" value="ECO:0007669"/>
    <property type="project" value="UniProtKB-UniRule"/>
</dbReference>
<feature type="domain" description="CobB/CobQ-like glutamine amidotransferase" evidence="11">
    <location>
        <begin position="243"/>
        <end position="427"/>
    </location>
</feature>
<organism evidence="12 13">
    <name type="scientific">Georhizobium profundi</name>
    <dbReference type="NCBI Taxonomy" id="2341112"/>
    <lineage>
        <taxon>Bacteria</taxon>
        <taxon>Pseudomonadati</taxon>
        <taxon>Pseudomonadota</taxon>
        <taxon>Alphaproteobacteria</taxon>
        <taxon>Hyphomicrobiales</taxon>
        <taxon>Rhizobiaceae</taxon>
        <taxon>Georhizobium</taxon>
    </lineage>
</organism>
<evidence type="ECO:0000259" key="10">
    <source>
        <dbReference type="Pfam" id="PF01656"/>
    </source>
</evidence>
<dbReference type="NCBIfam" id="TIGR00379">
    <property type="entry name" value="cobB"/>
    <property type="match status" value="1"/>
</dbReference>
<comment type="catalytic activity">
    <reaction evidence="9">
        <text>hydrogenobyrinate + 2 L-glutamine + 2 ATP + 2 H2O = hydrogenobyrinate a,c-diamide + 2 L-glutamate + 2 ADP + 2 phosphate + 2 H(+)</text>
        <dbReference type="Rhea" id="RHEA:12544"/>
        <dbReference type="ChEBI" id="CHEBI:15377"/>
        <dbReference type="ChEBI" id="CHEBI:15378"/>
        <dbReference type="ChEBI" id="CHEBI:29985"/>
        <dbReference type="ChEBI" id="CHEBI:30616"/>
        <dbReference type="ChEBI" id="CHEBI:43474"/>
        <dbReference type="ChEBI" id="CHEBI:58359"/>
        <dbReference type="ChEBI" id="CHEBI:77873"/>
        <dbReference type="ChEBI" id="CHEBI:77874"/>
        <dbReference type="ChEBI" id="CHEBI:456216"/>
        <dbReference type="EC" id="6.3.5.9"/>
    </reaction>
</comment>
<comment type="pathway">
    <text evidence="9">Cofactor biosynthesis; adenosylcobalamin biosynthesis; cob(II)yrinate a,c-diamide from precorrin-2 (aerobic route): step 9/10.</text>
</comment>
<dbReference type="OrthoDB" id="9764035at2"/>
<comment type="miscellaneous">
    <text evidence="9">The a and c carboxylates of hydrogenobyrinate are activated for nucleophilic attack via formation of a phosphorylated intermediate by ATP. CobB catalyzes first the amidation of the c-carboxylate, and then that of the a-carboxylate.</text>
</comment>
<sequence length="433" mass="45690">MAGFLIAAPSSGQGKTTVTLGLLRALNRRGIALAPGKAGPDYIDPAFHAAAAGSACFNYDPWAMRPELMLANASLQMAGGKLFVVEAMMGLFDAAADGRGSSGDLVRLMRLPVVFVVDASKMSHSIAALVRGFAGFDAGVMIAGVILNNVASERHAAMLRDALGCAGISVFGILMRDPALKLPERHLGLVQAQEHEALEGFIERAGDAVSTGVDLDAVLRAAGLFRQPESEANILRLPPPGQRIAVAQDIAFAFAYTHMLFGWRRRGAEISFFSPLADEAPPADCDAICLPGGYPELHAGELAAATQFRNGMIAARDRGAAIFGECGGYMVLGDGLIDAHGVAHPMLGMLSLVTSFAERRRHLGYRVLTPLAGAPFTTRLTAHEFHYATIVREEGDRLFTATDALGADLGQVGLRRGRVAGSFMHLIDLAGDA</sequence>
<dbReference type="UniPathway" id="UPA00148">
    <property type="reaction ID" value="UER00220"/>
</dbReference>
<dbReference type="EMBL" id="CP032509">
    <property type="protein sequence ID" value="AZN71420.1"/>
    <property type="molecule type" value="Genomic_DNA"/>
</dbReference>
<dbReference type="InterPro" id="IPR029062">
    <property type="entry name" value="Class_I_gatase-like"/>
</dbReference>
<dbReference type="EC" id="6.3.5.9" evidence="9"/>
<keyword evidence="8 9" id="KW-0315">Glutamine amidotransferase</keyword>
<dbReference type="PANTHER" id="PTHR43873:SF1">
    <property type="entry name" value="COBYRINATE A,C-DIAMIDE SYNTHASE"/>
    <property type="match status" value="1"/>
</dbReference>
<feature type="domain" description="CobQ/CobB/MinD/ParA nucleotide binding" evidence="10">
    <location>
        <begin position="5"/>
        <end position="187"/>
    </location>
</feature>
<dbReference type="HAMAP" id="MF_00027">
    <property type="entry name" value="CobB_CbiA"/>
    <property type="match status" value="1"/>
</dbReference>
<dbReference type="KEGG" id="abaw:D5400_09200"/>
<comment type="similarity">
    <text evidence="2">Belongs to the CobB/CobQ family. CobQ subfamily.</text>
</comment>
<evidence type="ECO:0000256" key="7">
    <source>
        <dbReference type="ARBA" id="ARBA00022842"/>
    </source>
</evidence>
<evidence type="ECO:0000256" key="6">
    <source>
        <dbReference type="ARBA" id="ARBA00022840"/>
    </source>
</evidence>
<dbReference type="InterPro" id="IPR002586">
    <property type="entry name" value="CobQ/CobB/MinD/ParA_Nub-bd_dom"/>
</dbReference>
<evidence type="ECO:0000256" key="1">
    <source>
        <dbReference type="ARBA" id="ARBA00001946"/>
    </source>
</evidence>
<dbReference type="RefSeq" id="WP_126009731.1">
    <property type="nucleotide sequence ID" value="NZ_CP032509.1"/>
</dbReference>
<evidence type="ECO:0000313" key="13">
    <source>
        <dbReference type="Proteomes" id="UP000268192"/>
    </source>
</evidence>
<reference evidence="12 13" key="1">
    <citation type="submission" date="2018-09" db="EMBL/GenBank/DDBJ databases">
        <title>Marinorhizobium profundi gen. nov., sp. nov., isolated from a deep-sea sediment sample from the New Britain Trench and proposal of Marinorhizobiaceae fam. nov. in the order Rhizobiales of the class Alphaproteobacteria.</title>
        <authorList>
            <person name="Cao J."/>
        </authorList>
    </citation>
    <scope>NUCLEOTIDE SEQUENCE [LARGE SCALE GENOMIC DNA]</scope>
    <source>
        <strain evidence="12 13">WS11</strain>
    </source>
</reference>
<keyword evidence="13" id="KW-1185">Reference proteome</keyword>
<evidence type="ECO:0000256" key="8">
    <source>
        <dbReference type="ARBA" id="ARBA00022962"/>
    </source>
</evidence>
<dbReference type="Proteomes" id="UP000268192">
    <property type="component" value="Chromosome"/>
</dbReference>
<evidence type="ECO:0000313" key="12">
    <source>
        <dbReference type="EMBL" id="AZN71420.1"/>
    </source>
</evidence>
<evidence type="ECO:0000256" key="4">
    <source>
        <dbReference type="ARBA" id="ARBA00022598"/>
    </source>
</evidence>
<dbReference type="GO" id="GO:0042242">
    <property type="term" value="F:cobyrinic acid a,c-diamide synthase activity"/>
    <property type="evidence" value="ECO:0007669"/>
    <property type="project" value="InterPro"/>
</dbReference>
<dbReference type="PANTHER" id="PTHR43873">
    <property type="entry name" value="COBYRINATE A,C-DIAMIDE SYNTHASE"/>
    <property type="match status" value="1"/>
</dbReference>
<evidence type="ECO:0000256" key="9">
    <source>
        <dbReference type="HAMAP-Rule" id="MF_00027"/>
    </source>
</evidence>
<dbReference type="InterPro" id="IPR011698">
    <property type="entry name" value="GATase_3"/>
</dbReference>
<feature type="active site" description="Nucleophile" evidence="9">
    <location>
        <position position="326"/>
    </location>
</feature>
<keyword evidence="3 9" id="KW-0169">Cobalamin biosynthesis</keyword>
<keyword evidence="7 9" id="KW-0460">Magnesium</keyword>
<dbReference type="SUPFAM" id="SSF52317">
    <property type="entry name" value="Class I glutamine amidotransferase-like"/>
    <property type="match status" value="1"/>
</dbReference>
<dbReference type="Gene3D" id="3.40.50.880">
    <property type="match status" value="1"/>
</dbReference>
<dbReference type="GO" id="GO:0005524">
    <property type="term" value="F:ATP binding"/>
    <property type="evidence" value="ECO:0007669"/>
    <property type="project" value="UniProtKB-UniRule"/>
</dbReference>
<evidence type="ECO:0000256" key="3">
    <source>
        <dbReference type="ARBA" id="ARBA00022573"/>
    </source>
</evidence>
<evidence type="ECO:0000259" key="11">
    <source>
        <dbReference type="Pfam" id="PF07685"/>
    </source>
</evidence>
<protein>
    <recommendedName>
        <fullName evidence="9">Hydrogenobyrinate a,c-diamide synthase</fullName>
        <ecNumber evidence="9">6.3.5.9</ecNumber>
    </recommendedName>
    <alternativeName>
        <fullName evidence="9">Hydrogenobyrinic acid a,c-diamide synthase</fullName>
    </alternativeName>
</protein>
<comment type="function">
    <text evidence="9">Catalyzes the ATP-dependent amidation of the two carboxylate groups at positions a and c of hydrogenobyrinate, using either L-glutamine or ammonia as the nitrogen source.</text>
</comment>
<accession>A0A3Q8XQL8</accession>
<dbReference type="GO" id="GO:0043802">
    <property type="term" value="F:hydrogenobyrinic acid a,c-diamide synthase (glutamine-hydrolysing) activity"/>
    <property type="evidence" value="ECO:0007669"/>
    <property type="project" value="UniProtKB-UniRule"/>
</dbReference>
<evidence type="ECO:0000256" key="2">
    <source>
        <dbReference type="ARBA" id="ARBA00006205"/>
    </source>
</evidence>
<proteinExistence type="inferred from homology"/>
<dbReference type="InterPro" id="IPR004484">
    <property type="entry name" value="CbiA/CobB_synth"/>
</dbReference>
<keyword evidence="4 9" id="KW-0436">Ligase</keyword>
<evidence type="ECO:0000256" key="5">
    <source>
        <dbReference type="ARBA" id="ARBA00022741"/>
    </source>
</evidence>
<dbReference type="InterPro" id="IPR027417">
    <property type="entry name" value="P-loop_NTPase"/>
</dbReference>